<reference evidence="1 2" key="1">
    <citation type="submission" date="2018-08" db="EMBL/GenBank/DDBJ databases">
        <title>A genome reference for cultivated species of the human gut microbiota.</title>
        <authorList>
            <person name="Zou Y."/>
            <person name="Xue W."/>
            <person name="Luo G."/>
        </authorList>
    </citation>
    <scope>NUCLEOTIDE SEQUENCE [LARGE SCALE GENOMIC DNA]</scope>
    <source>
        <strain evidence="1 2">TM05-16</strain>
    </source>
</reference>
<organism evidence="1 2">
    <name type="scientific">Phocaeicola vulgatus</name>
    <name type="common">Bacteroides vulgatus</name>
    <dbReference type="NCBI Taxonomy" id="821"/>
    <lineage>
        <taxon>Bacteria</taxon>
        <taxon>Pseudomonadati</taxon>
        <taxon>Bacteroidota</taxon>
        <taxon>Bacteroidia</taxon>
        <taxon>Bacteroidales</taxon>
        <taxon>Bacteroidaceae</taxon>
        <taxon>Phocaeicola</taxon>
    </lineage>
</organism>
<evidence type="ECO:0000313" key="2">
    <source>
        <dbReference type="Proteomes" id="UP000260640"/>
    </source>
</evidence>
<protein>
    <submittedName>
        <fullName evidence="1">Uncharacterized protein</fullName>
    </submittedName>
</protein>
<comment type="caution">
    <text evidence="1">The sequence shown here is derived from an EMBL/GenBank/DDBJ whole genome shotgun (WGS) entry which is preliminary data.</text>
</comment>
<dbReference type="AlphaFoldDB" id="A0A3E4JH50"/>
<dbReference type="Proteomes" id="UP000260640">
    <property type="component" value="Unassembled WGS sequence"/>
</dbReference>
<proteinExistence type="predicted"/>
<accession>A0A3E4JH50</accession>
<dbReference type="RefSeq" id="WP_007842883.1">
    <property type="nucleotide sequence ID" value="NZ_QSPP01000067.1"/>
</dbReference>
<sequence length="106" mass="12618">MSKKDMTTGEEFENFMSFAINYKVKPKKPSIKQVVNRVRKELEEIAKELNLPIEHIEVAKEWCRQGGRYDDELFVNLIAPLYRPAPKWKIVWNEEFKQHIAILNNQ</sequence>
<dbReference type="EMBL" id="QSPP01000067">
    <property type="protein sequence ID" value="RGJ82393.1"/>
    <property type="molecule type" value="Genomic_DNA"/>
</dbReference>
<gene>
    <name evidence="1" type="ORF">DXD46_16675</name>
</gene>
<evidence type="ECO:0000313" key="1">
    <source>
        <dbReference type="EMBL" id="RGJ82393.1"/>
    </source>
</evidence>
<name>A0A3E4JH50_PHOVU</name>